<proteinExistence type="predicted"/>
<organism evidence="1 2">
    <name type="scientific">Catharanthus roseus</name>
    <name type="common">Madagascar periwinkle</name>
    <name type="synonym">Vinca rosea</name>
    <dbReference type="NCBI Taxonomy" id="4058"/>
    <lineage>
        <taxon>Eukaryota</taxon>
        <taxon>Viridiplantae</taxon>
        <taxon>Streptophyta</taxon>
        <taxon>Embryophyta</taxon>
        <taxon>Tracheophyta</taxon>
        <taxon>Spermatophyta</taxon>
        <taxon>Magnoliopsida</taxon>
        <taxon>eudicotyledons</taxon>
        <taxon>Gunneridae</taxon>
        <taxon>Pentapetalae</taxon>
        <taxon>asterids</taxon>
        <taxon>lamiids</taxon>
        <taxon>Gentianales</taxon>
        <taxon>Apocynaceae</taxon>
        <taxon>Rauvolfioideae</taxon>
        <taxon>Vinceae</taxon>
        <taxon>Catharanthinae</taxon>
        <taxon>Catharanthus</taxon>
    </lineage>
</organism>
<accession>A0ACC0ASX0</accession>
<evidence type="ECO:0000313" key="1">
    <source>
        <dbReference type="EMBL" id="KAI5663726.1"/>
    </source>
</evidence>
<reference evidence="2" key="1">
    <citation type="journal article" date="2023" name="Nat. Plants">
        <title>Single-cell RNA sequencing provides a high-resolution roadmap for understanding the multicellular compartmentation of specialized metabolism.</title>
        <authorList>
            <person name="Sun S."/>
            <person name="Shen X."/>
            <person name="Li Y."/>
            <person name="Li Y."/>
            <person name="Wang S."/>
            <person name="Li R."/>
            <person name="Zhang H."/>
            <person name="Shen G."/>
            <person name="Guo B."/>
            <person name="Wei J."/>
            <person name="Xu J."/>
            <person name="St-Pierre B."/>
            <person name="Chen S."/>
            <person name="Sun C."/>
        </authorList>
    </citation>
    <scope>NUCLEOTIDE SEQUENCE [LARGE SCALE GENOMIC DNA]</scope>
</reference>
<comment type="caution">
    <text evidence="1">The sequence shown here is derived from an EMBL/GenBank/DDBJ whole genome shotgun (WGS) entry which is preliminary data.</text>
</comment>
<name>A0ACC0ASX0_CATRO</name>
<gene>
    <name evidence="1" type="ORF">M9H77_23049</name>
</gene>
<dbReference type="EMBL" id="CM044705">
    <property type="protein sequence ID" value="KAI5663726.1"/>
    <property type="molecule type" value="Genomic_DNA"/>
</dbReference>
<evidence type="ECO:0000313" key="2">
    <source>
        <dbReference type="Proteomes" id="UP001060085"/>
    </source>
</evidence>
<protein>
    <submittedName>
        <fullName evidence="1">Uncharacterized protein</fullName>
    </submittedName>
</protein>
<dbReference type="Proteomes" id="UP001060085">
    <property type="component" value="Linkage Group LG05"/>
</dbReference>
<keyword evidence="2" id="KW-1185">Reference proteome</keyword>
<sequence>MFGFILKSPEPHPGESTKPCFLIFANIASLNRGHLHKHVVNWQMGIFAENIHDLILSCRQIEQPFCLKHIRKHHSDQCCSFGYDLVFGNIRGLHCTWLVPRTRPSFDGVDDSNSGKCIHLKRSIDRGGFGPIGLHRYCIMLCGRVRPPGGEQEVLETKVCPRADLVGALGVCSLMF</sequence>